<organism evidence="1 2">
    <name type="scientific">Lomentospora prolificans</name>
    <dbReference type="NCBI Taxonomy" id="41688"/>
    <lineage>
        <taxon>Eukaryota</taxon>
        <taxon>Fungi</taxon>
        <taxon>Dikarya</taxon>
        <taxon>Ascomycota</taxon>
        <taxon>Pezizomycotina</taxon>
        <taxon>Sordariomycetes</taxon>
        <taxon>Hypocreomycetidae</taxon>
        <taxon>Microascales</taxon>
        <taxon>Microascaceae</taxon>
        <taxon>Lomentospora</taxon>
    </lineage>
</organism>
<dbReference type="CDD" id="cd06154">
    <property type="entry name" value="YjgF_YER057c_UK114_like_6"/>
    <property type="match status" value="1"/>
</dbReference>
<dbReference type="Pfam" id="PF01042">
    <property type="entry name" value="Ribonuc_L-PSP"/>
    <property type="match status" value="1"/>
</dbReference>
<dbReference type="SUPFAM" id="SSF55298">
    <property type="entry name" value="YjgF-like"/>
    <property type="match status" value="1"/>
</dbReference>
<dbReference type="Gene3D" id="3.30.1330.40">
    <property type="entry name" value="RutC-like"/>
    <property type="match status" value="1"/>
</dbReference>
<dbReference type="InterPro" id="IPR006175">
    <property type="entry name" value="YjgF/YER057c/UK114"/>
</dbReference>
<sequence>MATTRKNLASGSPFEDQIGYCRAVVTHPWVFVSGTTGYDYATNTLPPTVVEQTKNIISTITTTLKSAGATPQDIVRVTYLLPDRSEFPSIWPLLRDWLDGGRPAATMIQTGLMEEAMKIEIEVTAMIGSGEGAERVPPPA</sequence>
<comment type="caution">
    <text evidence="1">The sequence shown here is derived from an EMBL/GenBank/DDBJ whole genome shotgun (WGS) entry which is preliminary data.</text>
</comment>
<accession>A0A2N3N8X1</accession>
<dbReference type="InterPro" id="IPR035959">
    <property type="entry name" value="RutC-like_sf"/>
</dbReference>
<dbReference type="InParanoid" id="A0A2N3N8X1"/>
<dbReference type="Proteomes" id="UP000233524">
    <property type="component" value="Unassembled WGS sequence"/>
</dbReference>
<evidence type="ECO:0000313" key="2">
    <source>
        <dbReference type="Proteomes" id="UP000233524"/>
    </source>
</evidence>
<dbReference type="PANTHER" id="PTHR43857:SF1">
    <property type="entry name" value="YJGH FAMILY PROTEIN"/>
    <property type="match status" value="1"/>
</dbReference>
<dbReference type="STRING" id="41688.A0A2N3N8X1"/>
<reference evidence="1 2" key="1">
    <citation type="journal article" date="2017" name="G3 (Bethesda)">
        <title>First Draft Genome Sequence of the Pathogenic Fungus Lomentospora prolificans (Formerly Scedosporium prolificans).</title>
        <authorList>
            <person name="Luo R."/>
            <person name="Zimin A."/>
            <person name="Workman R."/>
            <person name="Fan Y."/>
            <person name="Pertea G."/>
            <person name="Grossman N."/>
            <person name="Wear M.P."/>
            <person name="Jia B."/>
            <person name="Miller H."/>
            <person name="Casadevall A."/>
            <person name="Timp W."/>
            <person name="Zhang S.X."/>
            <person name="Salzberg S.L."/>
        </authorList>
    </citation>
    <scope>NUCLEOTIDE SEQUENCE [LARGE SCALE GENOMIC DNA]</scope>
    <source>
        <strain evidence="1 2">JHH-5317</strain>
    </source>
</reference>
<dbReference type="EMBL" id="NLAX01000010">
    <property type="protein sequence ID" value="PKS08893.1"/>
    <property type="molecule type" value="Genomic_DNA"/>
</dbReference>
<protein>
    <submittedName>
        <fullName evidence="1">Uncharacterized protein</fullName>
    </submittedName>
</protein>
<dbReference type="OrthoDB" id="538640at2759"/>
<dbReference type="PANTHER" id="PTHR43857">
    <property type="entry name" value="BLR7761 PROTEIN"/>
    <property type="match status" value="1"/>
</dbReference>
<dbReference type="VEuPathDB" id="FungiDB:jhhlp_003506"/>
<evidence type="ECO:0000313" key="1">
    <source>
        <dbReference type="EMBL" id="PKS08893.1"/>
    </source>
</evidence>
<name>A0A2N3N8X1_9PEZI</name>
<proteinExistence type="predicted"/>
<gene>
    <name evidence="1" type="ORF">jhhlp_003506</name>
</gene>
<dbReference type="AlphaFoldDB" id="A0A2N3N8X1"/>
<keyword evidence="2" id="KW-1185">Reference proteome</keyword>